<evidence type="ECO:0000256" key="1">
    <source>
        <dbReference type="ARBA" id="ARBA00023002"/>
    </source>
</evidence>
<protein>
    <submittedName>
        <fullName evidence="3">Saccharopine dehydrogenase</fullName>
    </submittedName>
</protein>
<dbReference type="OrthoDB" id="10059875at2759"/>
<evidence type="ECO:0000313" key="3">
    <source>
        <dbReference type="EMBL" id="KNC80785.1"/>
    </source>
</evidence>
<dbReference type="InterPro" id="IPR051168">
    <property type="entry name" value="AASS"/>
</dbReference>
<dbReference type="InterPro" id="IPR032095">
    <property type="entry name" value="Sacchrp_dh-like_C"/>
</dbReference>
<dbReference type="PANTHER" id="PTHR11133">
    <property type="entry name" value="SACCHAROPINE DEHYDROGENASE"/>
    <property type="match status" value="1"/>
</dbReference>
<dbReference type="GO" id="GO:0005737">
    <property type="term" value="C:cytoplasm"/>
    <property type="evidence" value="ECO:0007669"/>
    <property type="project" value="TreeGrafter"/>
</dbReference>
<dbReference type="Pfam" id="PF16653">
    <property type="entry name" value="Sacchrp_dh_C"/>
    <property type="match status" value="1"/>
</dbReference>
<name>A0A0L0FVA6_9EUKA</name>
<proteinExistence type="predicted"/>
<dbReference type="SUPFAM" id="SSF55347">
    <property type="entry name" value="Glyceraldehyde-3-phosphate dehydrogenase-like, C-terminal domain"/>
    <property type="match status" value="1"/>
</dbReference>
<sequence>MRDLGLLSADPVRGVAPTPIDALCGQLQAKLSYKHGERDMVLLQHEFEIETASGSRERHTSSLVSYGDGFGMGDSAMAKTVGFPVAMATQLILDKQIDRTGVVKPTTEDFYTPILAELEARGLPVIES</sequence>
<dbReference type="Gene3D" id="3.40.50.720">
    <property type="entry name" value="NAD(P)-binding Rossmann-like Domain"/>
    <property type="match status" value="1"/>
</dbReference>
<organism evidence="3 4">
    <name type="scientific">Sphaeroforma arctica JP610</name>
    <dbReference type="NCBI Taxonomy" id="667725"/>
    <lineage>
        <taxon>Eukaryota</taxon>
        <taxon>Ichthyosporea</taxon>
        <taxon>Ichthyophonida</taxon>
        <taxon>Sphaeroforma</taxon>
    </lineage>
</organism>
<dbReference type="PANTHER" id="PTHR11133:SF22">
    <property type="entry name" value="ALPHA-AMINOADIPIC SEMIALDEHYDE SYNTHASE, MITOCHONDRIAL"/>
    <property type="match status" value="1"/>
</dbReference>
<dbReference type="AlphaFoldDB" id="A0A0L0FVA6"/>
<keyword evidence="1" id="KW-0560">Oxidoreductase</keyword>
<accession>A0A0L0FVA6</accession>
<dbReference type="GeneID" id="25907368"/>
<keyword evidence="4" id="KW-1185">Reference proteome</keyword>
<reference evidence="3 4" key="1">
    <citation type="submission" date="2011-02" db="EMBL/GenBank/DDBJ databases">
        <title>The Genome Sequence of Sphaeroforma arctica JP610.</title>
        <authorList>
            <consortium name="The Broad Institute Genome Sequencing Platform"/>
            <person name="Russ C."/>
            <person name="Cuomo C."/>
            <person name="Young S.K."/>
            <person name="Zeng Q."/>
            <person name="Gargeya S."/>
            <person name="Alvarado L."/>
            <person name="Berlin A."/>
            <person name="Chapman S.B."/>
            <person name="Chen Z."/>
            <person name="Freedman E."/>
            <person name="Gellesch M."/>
            <person name="Goldberg J."/>
            <person name="Griggs A."/>
            <person name="Gujja S."/>
            <person name="Heilman E."/>
            <person name="Heiman D."/>
            <person name="Howarth C."/>
            <person name="Mehta T."/>
            <person name="Neiman D."/>
            <person name="Pearson M."/>
            <person name="Roberts A."/>
            <person name="Saif S."/>
            <person name="Shea T."/>
            <person name="Shenoy N."/>
            <person name="Sisk P."/>
            <person name="Stolte C."/>
            <person name="Sykes S."/>
            <person name="White J."/>
            <person name="Yandava C."/>
            <person name="Burger G."/>
            <person name="Gray M.W."/>
            <person name="Holland P.W.H."/>
            <person name="King N."/>
            <person name="Lang F.B.F."/>
            <person name="Roger A.J."/>
            <person name="Ruiz-Trillo I."/>
            <person name="Haas B."/>
            <person name="Nusbaum C."/>
            <person name="Birren B."/>
        </authorList>
    </citation>
    <scope>NUCLEOTIDE SEQUENCE [LARGE SCALE GENOMIC DNA]</scope>
    <source>
        <strain evidence="3 4">JP610</strain>
    </source>
</reference>
<dbReference type="Proteomes" id="UP000054560">
    <property type="component" value="Unassembled WGS sequence"/>
</dbReference>
<dbReference type="STRING" id="667725.A0A0L0FVA6"/>
<dbReference type="RefSeq" id="XP_014154687.1">
    <property type="nucleotide sequence ID" value="XM_014299212.1"/>
</dbReference>
<evidence type="ECO:0000259" key="2">
    <source>
        <dbReference type="Pfam" id="PF16653"/>
    </source>
</evidence>
<feature type="domain" description="Saccharopine dehydrogenase-like C-terminal" evidence="2">
    <location>
        <begin position="2"/>
        <end position="123"/>
    </location>
</feature>
<dbReference type="GO" id="GO:0019878">
    <property type="term" value="P:lysine biosynthetic process via aminoadipic acid"/>
    <property type="evidence" value="ECO:0007669"/>
    <property type="project" value="TreeGrafter"/>
</dbReference>
<dbReference type="eggNOG" id="KOG0172">
    <property type="taxonomic scope" value="Eukaryota"/>
</dbReference>
<gene>
    <name evidence="3" type="ORF">SARC_06864</name>
</gene>
<evidence type="ECO:0000313" key="4">
    <source>
        <dbReference type="Proteomes" id="UP000054560"/>
    </source>
</evidence>
<dbReference type="EMBL" id="KQ242108">
    <property type="protein sequence ID" value="KNC80785.1"/>
    <property type="molecule type" value="Genomic_DNA"/>
</dbReference>
<dbReference type="GO" id="GO:0004753">
    <property type="term" value="F:saccharopine dehydrogenase activity"/>
    <property type="evidence" value="ECO:0007669"/>
    <property type="project" value="TreeGrafter"/>
</dbReference>